<feature type="compositionally biased region" description="Polar residues" evidence="3">
    <location>
        <begin position="1"/>
        <end position="10"/>
    </location>
</feature>
<keyword evidence="2" id="KW-0175">Coiled coil</keyword>
<dbReference type="Gene3D" id="2.40.420.20">
    <property type="match status" value="1"/>
</dbReference>
<proteinExistence type="predicted"/>
<protein>
    <submittedName>
        <fullName evidence="6">Peptidoglycan-binding protein</fullName>
    </submittedName>
</protein>
<evidence type="ECO:0000256" key="2">
    <source>
        <dbReference type="ARBA" id="ARBA00023054"/>
    </source>
</evidence>
<dbReference type="InterPro" id="IPR002477">
    <property type="entry name" value="Peptidoglycan-bd-like"/>
</dbReference>
<feature type="region of interest" description="Disordered" evidence="3">
    <location>
        <begin position="1"/>
        <end position="24"/>
    </location>
</feature>
<dbReference type="PANTHER" id="PTHR32347">
    <property type="entry name" value="EFFLUX SYSTEM COMPONENT YKNX-RELATED"/>
    <property type="match status" value="1"/>
</dbReference>
<evidence type="ECO:0000256" key="3">
    <source>
        <dbReference type="SAM" id="MobiDB-lite"/>
    </source>
</evidence>
<feature type="transmembrane region" description="Helical" evidence="4">
    <location>
        <begin position="29"/>
        <end position="47"/>
    </location>
</feature>
<dbReference type="EMBL" id="JBHSON010000137">
    <property type="protein sequence ID" value="MFC5754124.1"/>
    <property type="molecule type" value="Genomic_DNA"/>
</dbReference>
<dbReference type="InterPro" id="IPR036366">
    <property type="entry name" value="PGBDSf"/>
</dbReference>
<organism evidence="6 7">
    <name type="scientific">Actinomadura rugatobispora</name>
    <dbReference type="NCBI Taxonomy" id="1994"/>
    <lineage>
        <taxon>Bacteria</taxon>
        <taxon>Bacillati</taxon>
        <taxon>Actinomycetota</taxon>
        <taxon>Actinomycetes</taxon>
        <taxon>Streptosporangiales</taxon>
        <taxon>Thermomonosporaceae</taxon>
        <taxon>Actinomadura</taxon>
    </lineage>
</organism>
<keyword evidence="4" id="KW-0812">Transmembrane</keyword>
<evidence type="ECO:0000259" key="5">
    <source>
        <dbReference type="Pfam" id="PF01471"/>
    </source>
</evidence>
<accession>A0ABW1AHX9</accession>
<dbReference type="PANTHER" id="PTHR32347:SF27">
    <property type="entry name" value="RND EFFLUX PUMP MEMBRANE FUSION PROTEIN BARREL-SANDWICH DOMAIN-CONTAINING PROTEIN"/>
    <property type="match status" value="1"/>
</dbReference>
<comment type="subcellular location">
    <subcellularLocation>
        <location evidence="1">Cell envelope</location>
    </subcellularLocation>
</comment>
<sequence>MNALPTSLQNDADKPVEPSAAQRRRRRRVVLPAVVVVVAGLGIAYVITGPLDDGKAGDTGSVAPTGTATITKGRLSARTSVNGTLSFAGSYQAINQGSGTYTKLPKTGRVYRQGEVLYRVDGKPVIFLEGASSPFYRDLKRGLSGTDVRQLNAALVALGHTAGGYLDPRSKYFGWATEDALQDLQDDLGLDDTGTLTRRQAVFLPKDKVRITSVPVTSGTAAKAGEVVVKAGSTERTVTVAVDAAMQSQVKEGDNVTITLPNMKSTPGVVTSVGTVAKKTSTGGATITVRIRPTDEKATGTLDQAPVGVSIVTESVEDVLAVPVNALLALLNGGYGVELVEANGARRIVPVTLGLFDNTSGTVQVSGKDLAAGRRVVVPAS</sequence>
<dbReference type="Gene3D" id="1.10.101.10">
    <property type="entry name" value="PGBD-like superfamily/PGBD"/>
    <property type="match status" value="1"/>
</dbReference>
<reference evidence="7" key="1">
    <citation type="journal article" date="2019" name="Int. J. Syst. Evol. Microbiol.">
        <title>The Global Catalogue of Microorganisms (GCM) 10K type strain sequencing project: providing services to taxonomists for standard genome sequencing and annotation.</title>
        <authorList>
            <consortium name="The Broad Institute Genomics Platform"/>
            <consortium name="The Broad Institute Genome Sequencing Center for Infectious Disease"/>
            <person name="Wu L."/>
            <person name="Ma J."/>
        </authorList>
    </citation>
    <scope>NUCLEOTIDE SEQUENCE [LARGE SCALE GENOMIC DNA]</scope>
    <source>
        <strain evidence="7">KCTC 42087</strain>
    </source>
</reference>
<dbReference type="Pfam" id="PF01471">
    <property type="entry name" value="PG_binding_1"/>
    <property type="match status" value="1"/>
</dbReference>
<dbReference type="InterPro" id="IPR036365">
    <property type="entry name" value="PGBD-like_sf"/>
</dbReference>
<evidence type="ECO:0000313" key="7">
    <source>
        <dbReference type="Proteomes" id="UP001596074"/>
    </source>
</evidence>
<keyword evidence="4" id="KW-0472">Membrane</keyword>
<evidence type="ECO:0000256" key="4">
    <source>
        <dbReference type="SAM" id="Phobius"/>
    </source>
</evidence>
<feature type="domain" description="Peptidoglycan binding-like" evidence="5">
    <location>
        <begin position="144"/>
        <end position="199"/>
    </location>
</feature>
<keyword evidence="7" id="KW-1185">Reference proteome</keyword>
<dbReference type="InterPro" id="IPR050465">
    <property type="entry name" value="UPF0194_transport"/>
</dbReference>
<comment type="caution">
    <text evidence="6">The sequence shown here is derived from an EMBL/GenBank/DDBJ whole genome shotgun (WGS) entry which is preliminary data.</text>
</comment>
<dbReference type="SUPFAM" id="SSF47090">
    <property type="entry name" value="PGBD-like"/>
    <property type="match status" value="1"/>
</dbReference>
<keyword evidence="4" id="KW-1133">Transmembrane helix</keyword>
<dbReference type="Proteomes" id="UP001596074">
    <property type="component" value="Unassembled WGS sequence"/>
</dbReference>
<evidence type="ECO:0000256" key="1">
    <source>
        <dbReference type="ARBA" id="ARBA00004196"/>
    </source>
</evidence>
<gene>
    <name evidence="6" type="ORF">ACFPZN_51620</name>
</gene>
<evidence type="ECO:0000313" key="6">
    <source>
        <dbReference type="EMBL" id="MFC5754124.1"/>
    </source>
</evidence>
<name>A0ABW1AHX9_9ACTN</name>
<dbReference type="RefSeq" id="WP_378291894.1">
    <property type="nucleotide sequence ID" value="NZ_JBHSON010000137.1"/>
</dbReference>